<feature type="region of interest" description="Disordered" evidence="1">
    <location>
        <begin position="112"/>
        <end position="165"/>
    </location>
</feature>
<feature type="non-terminal residue" evidence="2">
    <location>
        <position position="1"/>
    </location>
</feature>
<feature type="compositionally biased region" description="Polar residues" evidence="1">
    <location>
        <begin position="113"/>
        <end position="123"/>
    </location>
</feature>
<evidence type="ECO:0000313" key="2">
    <source>
        <dbReference type="EMBL" id="CAG8744195.1"/>
    </source>
</evidence>
<dbReference type="AlphaFoldDB" id="A0A9N9NNC7"/>
<dbReference type="EMBL" id="CAJVPV010032071">
    <property type="protein sequence ID" value="CAG8744195.1"/>
    <property type="molecule type" value="Genomic_DNA"/>
</dbReference>
<accession>A0A9N9NNC7</accession>
<proteinExistence type="predicted"/>
<dbReference type="OrthoDB" id="10616867at2759"/>
<protein>
    <submittedName>
        <fullName evidence="2">5728_t:CDS:1</fullName>
    </submittedName>
</protein>
<feature type="region of interest" description="Disordered" evidence="1">
    <location>
        <begin position="66"/>
        <end position="98"/>
    </location>
</feature>
<sequence length="165" mass="18776">MSLSSTQQINSFNSNNYIQVKPNKMIRAELLRKDTLRQRNPQYVRTRPNKIVRTISSKPIVAPVRSVTDVSAASDKASTKTEKAPSAVTVPEQTDKSLARQVRYSPVIRSLVRGSSSNLQRPRQTLFRPRTRSNKYTRSDVDKKENKKEDSSSRQTSNPPFKTKL</sequence>
<keyword evidence="3" id="KW-1185">Reference proteome</keyword>
<comment type="caution">
    <text evidence="2">The sequence shown here is derived from an EMBL/GenBank/DDBJ whole genome shotgun (WGS) entry which is preliminary data.</text>
</comment>
<gene>
    <name evidence="2" type="ORF">AMORRO_LOCUS14927</name>
</gene>
<reference evidence="2" key="1">
    <citation type="submission" date="2021-06" db="EMBL/GenBank/DDBJ databases">
        <authorList>
            <person name="Kallberg Y."/>
            <person name="Tangrot J."/>
            <person name="Rosling A."/>
        </authorList>
    </citation>
    <scope>NUCLEOTIDE SEQUENCE</scope>
    <source>
        <strain evidence="2">CL551</strain>
    </source>
</reference>
<dbReference type="Proteomes" id="UP000789342">
    <property type="component" value="Unassembled WGS sequence"/>
</dbReference>
<organism evidence="2 3">
    <name type="scientific">Acaulospora morrowiae</name>
    <dbReference type="NCBI Taxonomy" id="94023"/>
    <lineage>
        <taxon>Eukaryota</taxon>
        <taxon>Fungi</taxon>
        <taxon>Fungi incertae sedis</taxon>
        <taxon>Mucoromycota</taxon>
        <taxon>Glomeromycotina</taxon>
        <taxon>Glomeromycetes</taxon>
        <taxon>Diversisporales</taxon>
        <taxon>Acaulosporaceae</taxon>
        <taxon>Acaulospora</taxon>
    </lineage>
</organism>
<name>A0A9N9NNC7_9GLOM</name>
<feature type="compositionally biased region" description="Polar residues" evidence="1">
    <location>
        <begin position="154"/>
        <end position="165"/>
    </location>
</feature>
<evidence type="ECO:0000256" key="1">
    <source>
        <dbReference type="SAM" id="MobiDB-lite"/>
    </source>
</evidence>
<evidence type="ECO:0000313" key="3">
    <source>
        <dbReference type="Proteomes" id="UP000789342"/>
    </source>
</evidence>
<feature type="compositionally biased region" description="Basic and acidic residues" evidence="1">
    <location>
        <begin position="137"/>
        <end position="152"/>
    </location>
</feature>